<organism evidence="1 2">
    <name type="scientific">Paenibacillus uliginis N3/975</name>
    <dbReference type="NCBI Taxonomy" id="1313296"/>
    <lineage>
        <taxon>Bacteria</taxon>
        <taxon>Bacillati</taxon>
        <taxon>Bacillota</taxon>
        <taxon>Bacilli</taxon>
        <taxon>Bacillales</taxon>
        <taxon>Paenibacillaceae</taxon>
        <taxon>Paenibacillus</taxon>
    </lineage>
</organism>
<reference evidence="1 2" key="1">
    <citation type="submission" date="2017-04" db="EMBL/GenBank/DDBJ databases">
        <authorList>
            <person name="Afonso C.L."/>
            <person name="Miller P.J."/>
            <person name="Scott M.A."/>
            <person name="Spackman E."/>
            <person name="Goraichik I."/>
            <person name="Dimitrov K.M."/>
            <person name="Suarez D.L."/>
            <person name="Swayne D.E."/>
        </authorList>
    </citation>
    <scope>NUCLEOTIDE SEQUENCE [LARGE SCALE GENOMIC DNA]</scope>
    <source>
        <strain evidence="1 2">N3/975</strain>
    </source>
</reference>
<keyword evidence="2" id="KW-1185">Reference proteome</keyword>
<protein>
    <submittedName>
        <fullName evidence="1">Uncharacterized protein</fullName>
    </submittedName>
</protein>
<dbReference type="STRING" id="1313296.SAMN05661091_2930"/>
<evidence type="ECO:0000313" key="1">
    <source>
        <dbReference type="EMBL" id="SMF85219.1"/>
    </source>
</evidence>
<dbReference type="Proteomes" id="UP000192940">
    <property type="component" value="Chromosome I"/>
</dbReference>
<evidence type="ECO:0000313" key="2">
    <source>
        <dbReference type="Proteomes" id="UP000192940"/>
    </source>
</evidence>
<sequence>METDVWIPLINIEDDRKIWVGTKVRLYNVGLNVKDKSLDYYDYLVSNIYDNNDYLQLTNLSKGEAGNIICVIKKDSLHHYALGKSLKEMMESENTYVLLE</sequence>
<dbReference type="AlphaFoldDB" id="A0A1X7HEV2"/>
<dbReference type="EMBL" id="LT840184">
    <property type="protein sequence ID" value="SMF85219.1"/>
    <property type="molecule type" value="Genomic_DNA"/>
</dbReference>
<dbReference type="RefSeq" id="WP_244563089.1">
    <property type="nucleotide sequence ID" value="NZ_LT840184.1"/>
</dbReference>
<proteinExistence type="predicted"/>
<name>A0A1X7HEV2_9BACL</name>
<gene>
    <name evidence="1" type="ORF">SAMN05661091_2930</name>
</gene>
<accession>A0A1X7HEV2</accession>